<keyword evidence="8" id="KW-0249">Electron transport</keyword>
<keyword evidence="4" id="KW-0813">Transport</keyword>
<proteinExistence type="predicted"/>
<dbReference type="GO" id="GO:0008940">
    <property type="term" value="F:nitrate reductase activity"/>
    <property type="evidence" value="ECO:0007669"/>
    <property type="project" value="InterPro"/>
</dbReference>
<accession>K6WA54</accession>
<feature type="domain" description="4Fe-4S ferredoxin-type" evidence="11">
    <location>
        <begin position="7"/>
        <end position="36"/>
    </location>
</feature>
<dbReference type="GO" id="GO:0042126">
    <property type="term" value="P:nitrate metabolic process"/>
    <property type="evidence" value="ECO:0007669"/>
    <property type="project" value="InterPro"/>
</dbReference>
<evidence type="ECO:0000259" key="11">
    <source>
        <dbReference type="PROSITE" id="PS51379"/>
    </source>
</evidence>
<dbReference type="EMBL" id="BAGZ01000016">
    <property type="protein sequence ID" value="GAB78717.1"/>
    <property type="molecule type" value="Genomic_DNA"/>
</dbReference>
<evidence type="ECO:0000256" key="8">
    <source>
        <dbReference type="ARBA" id="ARBA00022982"/>
    </source>
</evidence>
<dbReference type="RefSeq" id="WP_006503474.1">
    <property type="nucleotide sequence ID" value="NZ_BAGZ01000016.1"/>
</dbReference>
<dbReference type="OrthoDB" id="9779457at2"/>
<dbReference type="GO" id="GO:0009325">
    <property type="term" value="C:nitrate reductase complex"/>
    <property type="evidence" value="ECO:0007669"/>
    <property type="project" value="InterPro"/>
</dbReference>
<protein>
    <submittedName>
        <fullName evidence="12">Nitrate reductase beta subunit</fullName>
    </submittedName>
</protein>
<dbReference type="GO" id="GO:0030313">
    <property type="term" value="C:cell envelope"/>
    <property type="evidence" value="ECO:0007669"/>
    <property type="project" value="UniProtKB-SubCell"/>
</dbReference>
<comment type="subcellular location">
    <subcellularLocation>
        <location evidence="3">Cell envelope</location>
    </subcellularLocation>
</comment>
<evidence type="ECO:0000313" key="13">
    <source>
        <dbReference type="Proteomes" id="UP000008495"/>
    </source>
</evidence>
<dbReference type="AlphaFoldDB" id="K6WA54"/>
<dbReference type="eggNOG" id="COG1140">
    <property type="taxonomic scope" value="Bacteria"/>
</dbReference>
<evidence type="ECO:0000256" key="7">
    <source>
        <dbReference type="ARBA" id="ARBA00022737"/>
    </source>
</evidence>
<dbReference type="InterPro" id="IPR006547">
    <property type="entry name" value="NO3_Rdtase_bsu"/>
</dbReference>
<dbReference type="SUPFAM" id="SSF54862">
    <property type="entry name" value="4Fe-4S ferredoxins"/>
    <property type="match status" value="1"/>
</dbReference>
<dbReference type="FunFam" id="3.30.70.20:FF:000043">
    <property type="entry name" value="Respiratory nitrate reductase beta subunit"/>
    <property type="match status" value="1"/>
</dbReference>
<evidence type="ECO:0000256" key="10">
    <source>
        <dbReference type="ARBA" id="ARBA00023014"/>
    </source>
</evidence>
<dbReference type="GO" id="GO:0009055">
    <property type="term" value="F:electron transfer activity"/>
    <property type="evidence" value="ECO:0007669"/>
    <property type="project" value="TreeGrafter"/>
</dbReference>
<dbReference type="GO" id="GO:0046872">
    <property type="term" value="F:metal ion binding"/>
    <property type="evidence" value="ECO:0007669"/>
    <property type="project" value="UniProtKB-KW"/>
</dbReference>
<evidence type="ECO:0000256" key="5">
    <source>
        <dbReference type="ARBA" id="ARBA00022485"/>
    </source>
</evidence>
<dbReference type="GO" id="GO:0009061">
    <property type="term" value="P:anaerobic respiration"/>
    <property type="evidence" value="ECO:0007669"/>
    <property type="project" value="TreeGrafter"/>
</dbReference>
<comment type="cofactor">
    <cofactor evidence="2">
        <name>[4Fe-4S] cluster</name>
        <dbReference type="ChEBI" id="CHEBI:49883"/>
    </cofactor>
</comment>
<evidence type="ECO:0000256" key="1">
    <source>
        <dbReference type="ARBA" id="ARBA00001927"/>
    </source>
</evidence>
<dbReference type="GO" id="GO:0016020">
    <property type="term" value="C:membrane"/>
    <property type="evidence" value="ECO:0007669"/>
    <property type="project" value="TreeGrafter"/>
</dbReference>
<dbReference type="Pfam" id="PF13247">
    <property type="entry name" value="Fer4_11"/>
    <property type="match status" value="1"/>
</dbReference>
<dbReference type="PROSITE" id="PS51379">
    <property type="entry name" value="4FE4S_FER_2"/>
    <property type="match status" value="3"/>
</dbReference>
<evidence type="ECO:0000256" key="3">
    <source>
        <dbReference type="ARBA" id="ARBA00004196"/>
    </source>
</evidence>
<feature type="domain" description="4Fe-4S ferredoxin-type" evidence="11">
    <location>
        <begin position="173"/>
        <end position="204"/>
    </location>
</feature>
<dbReference type="GO" id="GO:0051539">
    <property type="term" value="F:4 iron, 4 sulfur cluster binding"/>
    <property type="evidence" value="ECO:0007669"/>
    <property type="project" value="UniProtKB-KW"/>
</dbReference>
<comment type="cofactor">
    <cofactor evidence="1">
        <name>[3Fe-4S] cluster</name>
        <dbReference type="ChEBI" id="CHEBI:21137"/>
    </cofactor>
</comment>
<reference evidence="12 13" key="1">
    <citation type="submission" date="2012-08" db="EMBL/GenBank/DDBJ databases">
        <title>Whole genome shotgun sequence of Austwickia chelonae NBRC 105200.</title>
        <authorList>
            <person name="Yoshida I."/>
            <person name="Hosoyama A."/>
            <person name="Tsuchikane K."/>
            <person name="Katsumata H."/>
            <person name="Ando Y."/>
            <person name="Ohji S."/>
            <person name="Hamada M."/>
            <person name="Tamura T."/>
            <person name="Yamazoe A."/>
            <person name="Yamazaki S."/>
            <person name="Fujita N."/>
        </authorList>
    </citation>
    <scope>NUCLEOTIDE SEQUENCE [LARGE SCALE GENOMIC DNA]</scope>
    <source>
        <strain evidence="12 13">NBRC 105200</strain>
    </source>
</reference>
<keyword evidence="7" id="KW-0677">Repeat</keyword>
<name>K6WA54_9MICO</name>
<dbReference type="PANTHER" id="PTHR43518:SF1">
    <property type="entry name" value="RESPIRATORY NITRATE REDUCTASE 1 BETA CHAIN"/>
    <property type="match status" value="1"/>
</dbReference>
<keyword evidence="6" id="KW-0479">Metal-binding</keyword>
<evidence type="ECO:0000256" key="9">
    <source>
        <dbReference type="ARBA" id="ARBA00023004"/>
    </source>
</evidence>
<dbReference type="CDD" id="cd10557">
    <property type="entry name" value="NarH_beta-like"/>
    <property type="match status" value="1"/>
</dbReference>
<gene>
    <name evidence="12" type="primary">narH</name>
    <name evidence="12" type="ORF">AUCHE_16_01380</name>
</gene>
<keyword evidence="9" id="KW-0408">Iron</keyword>
<evidence type="ECO:0000256" key="2">
    <source>
        <dbReference type="ARBA" id="ARBA00001966"/>
    </source>
</evidence>
<comment type="caution">
    <text evidence="12">The sequence shown here is derived from an EMBL/GenBank/DDBJ whole genome shotgun (WGS) entry which is preliminary data.</text>
</comment>
<dbReference type="NCBIfam" id="TIGR01660">
    <property type="entry name" value="narH"/>
    <property type="match status" value="1"/>
</dbReference>
<keyword evidence="5" id="KW-0004">4Fe-4S</keyword>
<dbReference type="Gene3D" id="3.30.70.20">
    <property type="match status" value="4"/>
</dbReference>
<dbReference type="InterPro" id="IPR017896">
    <property type="entry name" value="4Fe4S_Fe-S-bd"/>
</dbReference>
<evidence type="ECO:0000256" key="4">
    <source>
        <dbReference type="ARBA" id="ARBA00022448"/>
    </source>
</evidence>
<dbReference type="STRING" id="100225.SAMN05421595_2371"/>
<dbReference type="Proteomes" id="UP000008495">
    <property type="component" value="Unassembled WGS sequence"/>
</dbReference>
<keyword evidence="13" id="KW-1185">Reference proteome</keyword>
<sequence length="549" mass="61569">MRIMAQMAMVMNLDKCIGCHTCSVTCKQAWTNRTGTEYVWFNNVETRPGLGYPRRYEDQEEWKGGWELGKNGRLKLKAGGRWKKLMSIFSNPKMPSIDDYYEPWTYDYETLLNAPAQKHFPVARPHSLISGKPMNISWSANWDDDLGGSKETAHKDVMLKGIADKVAFEFEKTFMFYLPRICEHCLNPSCAASCPSGAIYKRTEDGIVLVDQDKCRGWRMCITGCPYKKVYFNHKTGKAEKCTFCFPRIEVGIPTVCAETCVGRLRYIGLVFYDADAVLDAASAPEQELYEAQRKVLLDPHDPRVVAEAERAGIPGDWIVAAQKSPIYKLINDYKVALPLHPEYRTMPMVWYIPPLSPVVDVIRETGFDAEDSENLFAAIEALRIPVEYLANLFTAGDVAPVDAVLRKLAAMRSYMRDINLGRDPNPEIPAAVGMSEEDMYEMFRLLALAKYDDRYVIPSAHAEQAHSLEELATTCDVAAYETGPQGVFGEGSGTVEPIAVENFRMLQARQTSDATTPTGKGRINLLNWDGKGMPEGIFPPGDAVGDRR</sequence>
<organism evidence="12 13">
    <name type="scientific">Austwickia chelonae NBRC 105200</name>
    <dbReference type="NCBI Taxonomy" id="1184607"/>
    <lineage>
        <taxon>Bacteria</taxon>
        <taxon>Bacillati</taxon>
        <taxon>Actinomycetota</taxon>
        <taxon>Actinomycetes</taxon>
        <taxon>Micrococcales</taxon>
        <taxon>Dermatophilaceae</taxon>
        <taxon>Austwickia</taxon>
    </lineage>
</organism>
<keyword evidence="10" id="KW-0411">Iron-sulfur</keyword>
<dbReference type="PANTHER" id="PTHR43518">
    <property type="entry name" value="NITRATE REDUCTASE BETA SUBUNIT"/>
    <property type="match status" value="1"/>
</dbReference>
<dbReference type="Pfam" id="PF14711">
    <property type="entry name" value="Nitr_red_bet_C"/>
    <property type="match status" value="1"/>
</dbReference>
<evidence type="ECO:0000256" key="6">
    <source>
        <dbReference type="ARBA" id="ARBA00022723"/>
    </source>
</evidence>
<evidence type="ECO:0000313" key="12">
    <source>
        <dbReference type="EMBL" id="GAB78717.1"/>
    </source>
</evidence>
<feature type="domain" description="4Fe-4S ferredoxin-type" evidence="11">
    <location>
        <begin position="206"/>
        <end position="235"/>
    </location>
</feature>
<dbReference type="InterPro" id="IPR029263">
    <property type="entry name" value="Nitr_red_bet_C"/>
</dbReference>